<evidence type="ECO:0000256" key="1">
    <source>
        <dbReference type="ARBA" id="ARBA00004496"/>
    </source>
</evidence>
<dbReference type="Pfam" id="PF21982">
    <property type="entry name" value="RecX_HTH1"/>
    <property type="match status" value="1"/>
</dbReference>
<reference evidence="10" key="1">
    <citation type="submission" date="2017-09" db="EMBL/GenBank/DDBJ databases">
        <title>Depth-based differentiation of microbial function through sediment-hosted aquifers and enrichment of novel symbionts in the deep terrestrial subsurface.</title>
        <authorList>
            <person name="Probst A.J."/>
            <person name="Ladd B."/>
            <person name="Jarett J.K."/>
            <person name="Geller-Mcgrath D.E."/>
            <person name="Sieber C.M.K."/>
            <person name="Emerson J.B."/>
            <person name="Anantharaman K."/>
            <person name="Thomas B.C."/>
            <person name="Malmstrom R."/>
            <person name="Stieglmeier M."/>
            <person name="Klingl A."/>
            <person name="Woyke T."/>
            <person name="Ryan C.M."/>
            <person name="Banfield J.F."/>
        </authorList>
    </citation>
    <scope>NUCLEOTIDE SEQUENCE [LARGE SCALE GENOMIC DNA]</scope>
</reference>
<dbReference type="InterPro" id="IPR053926">
    <property type="entry name" value="RecX_HTH_1st"/>
</dbReference>
<evidence type="ECO:0000256" key="4">
    <source>
        <dbReference type="ARBA" id="ARBA00022490"/>
    </source>
</evidence>
<evidence type="ECO:0000256" key="3">
    <source>
        <dbReference type="ARBA" id="ARBA00018111"/>
    </source>
</evidence>
<evidence type="ECO:0000259" key="6">
    <source>
        <dbReference type="Pfam" id="PF02631"/>
    </source>
</evidence>
<dbReference type="Gene3D" id="1.10.10.10">
    <property type="entry name" value="Winged helix-like DNA-binding domain superfamily/Winged helix DNA-binding domain"/>
    <property type="match status" value="3"/>
</dbReference>
<comment type="caution">
    <text evidence="9">The sequence shown here is derived from an EMBL/GenBank/DDBJ whole genome shotgun (WGS) entry which is preliminary data.</text>
</comment>
<evidence type="ECO:0000256" key="5">
    <source>
        <dbReference type="HAMAP-Rule" id="MF_01114"/>
    </source>
</evidence>
<comment type="similarity">
    <text evidence="2 5">Belongs to the RecX family.</text>
</comment>
<evidence type="ECO:0000256" key="2">
    <source>
        <dbReference type="ARBA" id="ARBA00009695"/>
    </source>
</evidence>
<dbReference type="InterPro" id="IPR036388">
    <property type="entry name" value="WH-like_DNA-bd_sf"/>
</dbReference>
<dbReference type="AlphaFoldDB" id="A0A2H0W9V2"/>
<dbReference type="HAMAP" id="MF_01114">
    <property type="entry name" value="RecX"/>
    <property type="match status" value="1"/>
</dbReference>
<sequence>MRITKLSAQKKKKFVNLFLDGKYHFSLSLDLVLKNGLFKGKNLSEIEVEKLFLDSYQEKLTSKALNFLSFRPRSKKEINDYLDKKLYPLQSIELKIKTKLKKRIIKKLEKIDLIDDSKFASWWVGQRLQFRPKGKAILRAELFKKGVEGKIVDQALTKISLKDSFSMARKVVSKKKRLFKGMEEKKLRQKLIDSLLRRGFEFELVKKVIDAETEK</sequence>
<dbReference type="EMBL" id="PEZT01000009">
    <property type="protein sequence ID" value="PIS09444.1"/>
    <property type="molecule type" value="Genomic_DNA"/>
</dbReference>
<accession>A0A2H0W9V2</accession>
<protein>
    <recommendedName>
        <fullName evidence="3 5">Regulatory protein RecX</fullName>
    </recommendedName>
</protein>
<organism evidence="9 10">
    <name type="scientific">Candidatus Beckwithbacteria bacterium CG10_big_fil_rev_8_21_14_0_10_34_10</name>
    <dbReference type="NCBI Taxonomy" id="1974495"/>
    <lineage>
        <taxon>Bacteria</taxon>
        <taxon>Candidatus Beckwithiibacteriota</taxon>
    </lineage>
</organism>
<dbReference type="GO" id="GO:0006282">
    <property type="term" value="P:regulation of DNA repair"/>
    <property type="evidence" value="ECO:0007669"/>
    <property type="project" value="UniProtKB-UniRule"/>
</dbReference>
<dbReference type="InterPro" id="IPR053924">
    <property type="entry name" value="RecX_HTH_2nd"/>
</dbReference>
<evidence type="ECO:0000259" key="8">
    <source>
        <dbReference type="Pfam" id="PF21982"/>
    </source>
</evidence>
<evidence type="ECO:0000313" key="10">
    <source>
        <dbReference type="Proteomes" id="UP000230093"/>
    </source>
</evidence>
<dbReference type="PANTHER" id="PTHR33602">
    <property type="entry name" value="REGULATORY PROTEIN RECX FAMILY PROTEIN"/>
    <property type="match status" value="1"/>
</dbReference>
<dbReference type="Pfam" id="PF02631">
    <property type="entry name" value="RecX_HTH2"/>
    <property type="match status" value="1"/>
</dbReference>
<feature type="domain" description="RecX second three-helical" evidence="6">
    <location>
        <begin position="115"/>
        <end position="156"/>
    </location>
</feature>
<comment type="function">
    <text evidence="5">Modulates RecA activity.</text>
</comment>
<dbReference type="GO" id="GO:0005737">
    <property type="term" value="C:cytoplasm"/>
    <property type="evidence" value="ECO:0007669"/>
    <property type="project" value="UniProtKB-SubCell"/>
</dbReference>
<proteinExistence type="inferred from homology"/>
<name>A0A2H0W9V2_9BACT</name>
<dbReference type="Proteomes" id="UP000230093">
    <property type="component" value="Unassembled WGS sequence"/>
</dbReference>
<dbReference type="PANTHER" id="PTHR33602:SF1">
    <property type="entry name" value="REGULATORY PROTEIN RECX FAMILY PROTEIN"/>
    <property type="match status" value="1"/>
</dbReference>
<keyword evidence="4 5" id="KW-0963">Cytoplasm</keyword>
<dbReference type="InterPro" id="IPR003783">
    <property type="entry name" value="Regulatory_RecX"/>
</dbReference>
<comment type="subcellular location">
    <subcellularLocation>
        <location evidence="1 5">Cytoplasm</location>
    </subcellularLocation>
</comment>
<evidence type="ECO:0000259" key="7">
    <source>
        <dbReference type="Pfam" id="PF21981"/>
    </source>
</evidence>
<evidence type="ECO:0000313" key="9">
    <source>
        <dbReference type="EMBL" id="PIS09444.1"/>
    </source>
</evidence>
<feature type="domain" description="RecX third three-helical" evidence="7">
    <location>
        <begin position="165"/>
        <end position="209"/>
    </location>
</feature>
<dbReference type="Pfam" id="PF21981">
    <property type="entry name" value="RecX_HTH3"/>
    <property type="match status" value="1"/>
</dbReference>
<feature type="domain" description="RecX first three-helical" evidence="8">
    <location>
        <begin position="62"/>
        <end position="93"/>
    </location>
</feature>
<gene>
    <name evidence="5" type="primary">recX</name>
    <name evidence="9" type="ORF">COT75_01440</name>
</gene>
<dbReference type="InterPro" id="IPR053925">
    <property type="entry name" value="RecX_HTH_3rd"/>
</dbReference>